<organism evidence="2 3">
    <name type="scientific">Anaerobacillus isosaccharinicus</name>
    <dbReference type="NCBI Taxonomy" id="1532552"/>
    <lineage>
        <taxon>Bacteria</taxon>
        <taxon>Bacillati</taxon>
        <taxon>Bacillota</taxon>
        <taxon>Bacilli</taxon>
        <taxon>Bacillales</taxon>
        <taxon>Bacillaceae</taxon>
        <taxon>Anaerobacillus</taxon>
    </lineage>
</organism>
<name>A0A7S7L3N7_9BACI</name>
<proteinExistence type="predicted"/>
<protein>
    <submittedName>
        <fullName evidence="2">Uncharacterized protein</fullName>
    </submittedName>
</protein>
<keyword evidence="1" id="KW-0472">Membrane</keyword>
<gene>
    <name evidence="2" type="ORF">AWH56_013920</name>
</gene>
<dbReference type="EMBL" id="CP063356">
    <property type="protein sequence ID" value="QOY33848.1"/>
    <property type="molecule type" value="Genomic_DNA"/>
</dbReference>
<dbReference type="AlphaFoldDB" id="A0A7S7L3N7"/>
<reference evidence="2 3" key="2">
    <citation type="journal article" date="2019" name="Int. J. Syst. Evol. Microbiol.">
        <title>Anaerobacillus isosaccharinicus sp. nov., an alkaliphilic bacterium which degrades isosaccharinic acid.</title>
        <authorList>
            <person name="Bassil N.M."/>
            <person name="Lloyd J.R."/>
        </authorList>
    </citation>
    <scope>NUCLEOTIDE SEQUENCE [LARGE SCALE GENOMIC DNA]</scope>
    <source>
        <strain evidence="2 3">NB2006</strain>
    </source>
</reference>
<evidence type="ECO:0000313" key="3">
    <source>
        <dbReference type="Proteomes" id="UP000180175"/>
    </source>
</evidence>
<keyword evidence="3" id="KW-1185">Reference proteome</keyword>
<keyword evidence="1" id="KW-0812">Transmembrane</keyword>
<evidence type="ECO:0000256" key="1">
    <source>
        <dbReference type="SAM" id="Phobius"/>
    </source>
</evidence>
<feature type="transmembrane region" description="Helical" evidence="1">
    <location>
        <begin position="20"/>
        <end position="41"/>
    </location>
</feature>
<reference evidence="2 3" key="1">
    <citation type="journal article" date="2017" name="Genome Announc.">
        <title>Draft Genome Sequences of Four Alkaliphilic Bacteria Belonging to the Anaerobacillus Genus.</title>
        <authorList>
            <person name="Bassil N.M."/>
            <person name="Lloyd J.R."/>
        </authorList>
    </citation>
    <scope>NUCLEOTIDE SEQUENCE [LARGE SCALE GENOMIC DNA]</scope>
    <source>
        <strain evidence="2 3">NB2006</strain>
    </source>
</reference>
<dbReference type="Proteomes" id="UP000180175">
    <property type="component" value="Chromosome"/>
</dbReference>
<keyword evidence="1" id="KW-1133">Transmembrane helix</keyword>
<sequence>MNNIEEKKDSQAKFFVKESINGLIIGLLLMVFVFLFVHFVLGIKAFS</sequence>
<evidence type="ECO:0000313" key="2">
    <source>
        <dbReference type="EMBL" id="QOY33848.1"/>
    </source>
</evidence>
<dbReference type="KEGG" id="aia:AWH56_013920"/>
<accession>A0A7S7L3N7</accession>
<dbReference type="RefSeq" id="WP_169824326.1">
    <property type="nucleotide sequence ID" value="NZ_CP063356.2"/>
</dbReference>